<dbReference type="InterPro" id="IPR036322">
    <property type="entry name" value="WD40_repeat_dom_sf"/>
</dbReference>
<dbReference type="CDD" id="cd00200">
    <property type="entry name" value="WD40"/>
    <property type="match status" value="1"/>
</dbReference>
<dbReference type="PANTHER" id="PTHR33840">
    <property type="match status" value="1"/>
</dbReference>
<evidence type="ECO:0000259" key="4">
    <source>
        <dbReference type="Pfam" id="PF09994"/>
    </source>
</evidence>
<keyword evidence="6" id="KW-1185">Reference proteome</keyword>
<dbReference type="EMBL" id="KN838942">
    <property type="protein sequence ID" value="KIJ92060.1"/>
    <property type="molecule type" value="Genomic_DNA"/>
</dbReference>
<dbReference type="SMART" id="SM00320">
    <property type="entry name" value="WD40"/>
    <property type="match status" value="4"/>
</dbReference>
<evidence type="ECO:0000256" key="1">
    <source>
        <dbReference type="ARBA" id="ARBA00022574"/>
    </source>
</evidence>
<feature type="non-terminal residue" evidence="5">
    <location>
        <position position="706"/>
    </location>
</feature>
<organism evidence="5 6">
    <name type="scientific">Laccaria amethystina LaAM-08-1</name>
    <dbReference type="NCBI Taxonomy" id="1095629"/>
    <lineage>
        <taxon>Eukaryota</taxon>
        <taxon>Fungi</taxon>
        <taxon>Dikarya</taxon>
        <taxon>Basidiomycota</taxon>
        <taxon>Agaricomycotina</taxon>
        <taxon>Agaricomycetes</taxon>
        <taxon>Agaricomycetidae</taxon>
        <taxon>Agaricales</taxon>
        <taxon>Agaricineae</taxon>
        <taxon>Hydnangiaceae</taxon>
        <taxon>Laccaria</taxon>
    </lineage>
</organism>
<sequence length="706" mass="79137">CIDGTSNQFDNKNTNVIELYNLILKGGDEQRTWYNSGIGTYARQSWKSLNYYKKVLYHKIDLAIAWDFERTIKGAYQWLSDNYKENDCIFLFGFSRGAFQVRVLSAMIEKVGLIYKGNEMQIPFAYELYADRTSDESAGSQDTNSQENLSKAGHFKKTFSNANVKVHFVGAWDTVSSIGIARGKSMLPGTVDGMKHVCYFRHALALDERRVKFLPEYAYGGSAKPTDNTTKSKRTVPHTKEVWFAGSHSDIGGGNLDNHAMDSNTPPLRWMVYEAVNAGLRTALFDRKPKEHKEVEITESLTWSWLFFEICPFKRLTFTRTKKDGQTATTRWPHLRKGRKIHPGQKIHISVVWSAAGSTDQGYIPKARPPSSFVNENSFWVDLRDKEKKPITNSSDDWLELDLYEYSRIAVETLVNGGDDKAMNDLHELQTVSADARQALYNNVIEALQKPEITLDKKGRLLRITMQLLKKGPGNDPDFKLRPSDEIRPLLSDFFVADEGYQRTACEFVTTFTDLALKAVLQDARGFAGCAVSPDGKRIAAGLADKSVRIWDAETGRPVGKRLRGHDDWVRSVAFSPDGKRTVSGSKDKTIRIWNAETGSPVGEPLGGHKKPVLSVAFSPDSTHIVSSSEDNTIRIWNAESGSPVGEPLQGHDRWALSVAFSPDSTRIVSGSKDQTIRIWDAKDGSPVGEPFQGHDDWIRSVAFSP</sequence>
<dbReference type="SUPFAM" id="SSF50978">
    <property type="entry name" value="WD40 repeat-like"/>
    <property type="match status" value="1"/>
</dbReference>
<dbReference type="STRING" id="1095629.A0A0C9WNM5"/>
<reference evidence="6" key="2">
    <citation type="submission" date="2015-01" db="EMBL/GenBank/DDBJ databases">
        <title>Evolutionary Origins and Diversification of the Mycorrhizal Mutualists.</title>
        <authorList>
            <consortium name="DOE Joint Genome Institute"/>
            <consortium name="Mycorrhizal Genomics Consortium"/>
            <person name="Kohler A."/>
            <person name="Kuo A."/>
            <person name="Nagy L.G."/>
            <person name="Floudas D."/>
            <person name="Copeland A."/>
            <person name="Barry K.W."/>
            <person name="Cichocki N."/>
            <person name="Veneault-Fourrey C."/>
            <person name="LaButti K."/>
            <person name="Lindquist E.A."/>
            <person name="Lipzen A."/>
            <person name="Lundell T."/>
            <person name="Morin E."/>
            <person name="Murat C."/>
            <person name="Riley R."/>
            <person name="Ohm R."/>
            <person name="Sun H."/>
            <person name="Tunlid A."/>
            <person name="Henrissat B."/>
            <person name="Grigoriev I.V."/>
            <person name="Hibbett D.S."/>
            <person name="Martin F."/>
        </authorList>
    </citation>
    <scope>NUCLEOTIDE SEQUENCE [LARGE SCALE GENOMIC DNA]</scope>
    <source>
        <strain evidence="6">LaAM-08-1</strain>
    </source>
</reference>
<dbReference type="Proteomes" id="UP000054477">
    <property type="component" value="Unassembled WGS sequence"/>
</dbReference>
<dbReference type="InterPro" id="IPR018712">
    <property type="entry name" value="Tle1-like_cat"/>
</dbReference>
<dbReference type="Pfam" id="PF09994">
    <property type="entry name" value="T6SS_Tle1-like_cat"/>
    <property type="match status" value="1"/>
</dbReference>
<dbReference type="PRINTS" id="PR00320">
    <property type="entry name" value="GPROTEINBRPT"/>
</dbReference>
<feature type="repeat" description="WD" evidence="3">
    <location>
        <begin position="606"/>
        <end position="647"/>
    </location>
</feature>
<evidence type="ECO:0000313" key="5">
    <source>
        <dbReference type="EMBL" id="KIJ92060.1"/>
    </source>
</evidence>
<accession>A0A0C9WNM5</accession>
<dbReference type="InterPro" id="IPR020472">
    <property type="entry name" value="WD40_PAC1"/>
</dbReference>
<evidence type="ECO:0000256" key="3">
    <source>
        <dbReference type="PROSITE-ProRule" id="PRU00221"/>
    </source>
</evidence>
<dbReference type="Pfam" id="PF00400">
    <property type="entry name" value="WD40"/>
    <property type="match status" value="4"/>
</dbReference>
<proteinExistence type="predicted"/>
<keyword evidence="2" id="KW-0677">Repeat</keyword>
<feature type="repeat" description="WD" evidence="3">
    <location>
        <begin position="649"/>
        <end position="690"/>
    </location>
</feature>
<evidence type="ECO:0000256" key="2">
    <source>
        <dbReference type="ARBA" id="ARBA00022737"/>
    </source>
</evidence>
<dbReference type="InterPro" id="IPR001680">
    <property type="entry name" value="WD40_rpt"/>
</dbReference>
<feature type="repeat" description="WD" evidence="3">
    <location>
        <begin position="563"/>
        <end position="604"/>
    </location>
</feature>
<keyword evidence="1 3" id="KW-0853">WD repeat</keyword>
<dbReference type="HOGENOM" id="CLU_005049_4_3_1"/>
<protein>
    <recommendedName>
        <fullName evidence="4">T6SS Phospholipase effector Tle1-like catalytic domain-containing protein</fullName>
    </recommendedName>
</protein>
<dbReference type="InterPro" id="IPR019775">
    <property type="entry name" value="WD40_repeat_CS"/>
</dbReference>
<dbReference type="PANTHER" id="PTHR33840:SF2">
    <property type="entry name" value="TLE1 PHOSPHOLIPASE DOMAIN-CONTAINING PROTEIN"/>
    <property type="match status" value="1"/>
</dbReference>
<dbReference type="Gene3D" id="2.130.10.10">
    <property type="entry name" value="YVTN repeat-like/Quinoprotein amine dehydrogenase"/>
    <property type="match status" value="2"/>
</dbReference>
<name>A0A0C9WNM5_9AGAR</name>
<dbReference type="PROSITE" id="PS00678">
    <property type="entry name" value="WD_REPEATS_1"/>
    <property type="match status" value="4"/>
</dbReference>
<dbReference type="PROSITE" id="PS50082">
    <property type="entry name" value="WD_REPEATS_2"/>
    <property type="match status" value="4"/>
</dbReference>
<dbReference type="AlphaFoldDB" id="A0A0C9WNM5"/>
<dbReference type="OrthoDB" id="538223at2759"/>
<feature type="repeat" description="WD" evidence="3">
    <location>
        <begin position="531"/>
        <end position="561"/>
    </location>
</feature>
<reference evidence="5 6" key="1">
    <citation type="submission" date="2014-04" db="EMBL/GenBank/DDBJ databases">
        <authorList>
            <consortium name="DOE Joint Genome Institute"/>
            <person name="Kuo A."/>
            <person name="Kohler A."/>
            <person name="Nagy L.G."/>
            <person name="Floudas D."/>
            <person name="Copeland A."/>
            <person name="Barry K.W."/>
            <person name="Cichocki N."/>
            <person name="Veneault-Fourrey C."/>
            <person name="LaButti K."/>
            <person name="Lindquist E.A."/>
            <person name="Lipzen A."/>
            <person name="Lundell T."/>
            <person name="Morin E."/>
            <person name="Murat C."/>
            <person name="Sun H."/>
            <person name="Tunlid A."/>
            <person name="Henrissat B."/>
            <person name="Grigoriev I.V."/>
            <person name="Hibbett D.S."/>
            <person name="Martin F."/>
            <person name="Nordberg H.P."/>
            <person name="Cantor M.N."/>
            <person name="Hua S.X."/>
        </authorList>
    </citation>
    <scope>NUCLEOTIDE SEQUENCE [LARGE SCALE GENOMIC DNA]</scope>
    <source>
        <strain evidence="5 6">LaAM-08-1</strain>
    </source>
</reference>
<evidence type="ECO:0000313" key="6">
    <source>
        <dbReference type="Proteomes" id="UP000054477"/>
    </source>
</evidence>
<dbReference type="InterPro" id="IPR015943">
    <property type="entry name" value="WD40/YVTN_repeat-like_dom_sf"/>
</dbReference>
<gene>
    <name evidence="5" type="ORF">K443DRAFT_651969</name>
</gene>
<feature type="non-terminal residue" evidence="5">
    <location>
        <position position="1"/>
    </location>
</feature>
<feature type="domain" description="T6SS Phospholipase effector Tle1-like catalytic" evidence="4">
    <location>
        <begin position="1"/>
        <end position="273"/>
    </location>
</feature>
<dbReference type="PROSITE" id="PS50294">
    <property type="entry name" value="WD_REPEATS_REGION"/>
    <property type="match status" value="3"/>
</dbReference>